<reference evidence="3 4" key="1">
    <citation type="submission" date="2017-11" db="EMBL/GenBank/DDBJ databases">
        <title>Revised Sequence and Annotation of the Rhodobaca barguzinensis strain alga05 Genome.</title>
        <authorList>
            <person name="Kopejtka K."/>
            <person name="Tomasch J.M."/>
            <person name="Bunk B."/>
            <person name="Koblizek M."/>
        </authorList>
    </citation>
    <scope>NUCLEOTIDE SEQUENCE [LARGE SCALE GENOMIC DNA]</scope>
    <source>
        <strain evidence="4">alga05</strain>
    </source>
</reference>
<evidence type="ECO:0000313" key="4">
    <source>
        <dbReference type="Proteomes" id="UP000228948"/>
    </source>
</evidence>
<evidence type="ECO:0000313" key="3">
    <source>
        <dbReference type="EMBL" id="ATX66727.1"/>
    </source>
</evidence>
<dbReference type="AlphaFoldDB" id="A0A2K8KBC7"/>
<dbReference type="InterPro" id="IPR006016">
    <property type="entry name" value="UspA"/>
</dbReference>
<feature type="domain" description="UspA" evidence="2">
    <location>
        <begin position="12"/>
        <end position="149"/>
    </location>
</feature>
<protein>
    <submittedName>
        <fullName evidence="3">Universal stress protein</fullName>
    </submittedName>
</protein>
<dbReference type="EMBL" id="CP024899">
    <property type="protein sequence ID" value="ATX66727.1"/>
    <property type="molecule type" value="Genomic_DNA"/>
</dbReference>
<keyword evidence="4" id="KW-1185">Reference proteome</keyword>
<accession>A0A2K8KBC7</accession>
<dbReference type="Proteomes" id="UP000228948">
    <property type="component" value="Chromosome"/>
</dbReference>
<proteinExistence type="inferred from homology"/>
<dbReference type="InterPro" id="IPR014729">
    <property type="entry name" value="Rossmann-like_a/b/a_fold"/>
</dbReference>
<dbReference type="PRINTS" id="PR01438">
    <property type="entry name" value="UNVRSLSTRESS"/>
</dbReference>
<dbReference type="PANTHER" id="PTHR46268">
    <property type="entry name" value="STRESS RESPONSE PROTEIN NHAX"/>
    <property type="match status" value="1"/>
</dbReference>
<comment type="similarity">
    <text evidence="1">Belongs to the universal stress protein A family.</text>
</comment>
<dbReference type="PANTHER" id="PTHR46268:SF6">
    <property type="entry name" value="UNIVERSAL STRESS PROTEIN UP12"/>
    <property type="match status" value="1"/>
</dbReference>
<sequence>MDAKSILKGVIMYKSIVVAVALFNKGATSRALIQKANKLVDPDGSITLVHVLDEVPAYLAAAVAREQLLQHRKAIREQLEALSSVAKAKNVDVDIRGGRPSENILACAEDCKADLIMIASHKPGMSDYFIGSTAARVVRHSQVSVLVAR</sequence>
<organism evidence="3 4">
    <name type="scientific">Roseinatronobacter bogoriensis subsp. barguzinensis</name>
    <dbReference type="NCBI Taxonomy" id="441209"/>
    <lineage>
        <taxon>Bacteria</taxon>
        <taxon>Pseudomonadati</taxon>
        <taxon>Pseudomonadota</taxon>
        <taxon>Alphaproteobacteria</taxon>
        <taxon>Rhodobacterales</taxon>
        <taxon>Paracoccaceae</taxon>
        <taxon>Roseinatronobacter</taxon>
    </lineage>
</organism>
<evidence type="ECO:0000256" key="1">
    <source>
        <dbReference type="ARBA" id="ARBA00008791"/>
    </source>
</evidence>
<name>A0A2K8KBC7_9RHOB</name>
<dbReference type="STRING" id="441209.GCA_001870665_02505"/>
<dbReference type="SUPFAM" id="SSF52402">
    <property type="entry name" value="Adenine nucleotide alpha hydrolases-like"/>
    <property type="match status" value="1"/>
</dbReference>
<dbReference type="KEGG" id="rbg:BG454_13610"/>
<dbReference type="CDD" id="cd00293">
    <property type="entry name" value="USP-like"/>
    <property type="match status" value="1"/>
</dbReference>
<evidence type="ECO:0000259" key="2">
    <source>
        <dbReference type="Pfam" id="PF00582"/>
    </source>
</evidence>
<gene>
    <name evidence="3" type="ORF">BG454_13610</name>
</gene>
<dbReference type="Gene3D" id="3.40.50.620">
    <property type="entry name" value="HUPs"/>
    <property type="match status" value="1"/>
</dbReference>
<dbReference type="Pfam" id="PF00582">
    <property type="entry name" value="Usp"/>
    <property type="match status" value="1"/>
</dbReference>
<dbReference type="InterPro" id="IPR006015">
    <property type="entry name" value="Universal_stress_UspA"/>
</dbReference>